<evidence type="ECO:0000256" key="1">
    <source>
        <dbReference type="SAM" id="SignalP"/>
    </source>
</evidence>
<comment type="caution">
    <text evidence="2">The sequence shown here is derived from an EMBL/GenBank/DDBJ whole genome shotgun (WGS) entry which is preliminary data.</text>
</comment>
<keyword evidence="3" id="KW-1185">Reference proteome</keyword>
<evidence type="ECO:0000313" key="2">
    <source>
        <dbReference type="EMBL" id="RKQ94033.1"/>
    </source>
</evidence>
<keyword evidence="1" id="KW-0732">Signal</keyword>
<proteinExistence type="predicted"/>
<feature type="chain" id="PRO_5038887841" evidence="1">
    <location>
        <begin position="17"/>
        <end position="197"/>
    </location>
</feature>
<organism evidence="2 3">
    <name type="scientific">Solirubrobacter pauli</name>
    <dbReference type="NCBI Taxonomy" id="166793"/>
    <lineage>
        <taxon>Bacteria</taxon>
        <taxon>Bacillati</taxon>
        <taxon>Actinomycetota</taxon>
        <taxon>Thermoleophilia</taxon>
        <taxon>Solirubrobacterales</taxon>
        <taxon>Solirubrobacteraceae</taxon>
        <taxon>Solirubrobacter</taxon>
    </lineage>
</organism>
<gene>
    <name evidence="2" type="ORF">C8N24_3909</name>
</gene>
<protein>
    <submittedName>
        <fullName evidence="2">Uncharacterized protein</fullName>
    </submittedName>
</protein>
<dbReference type="AlphaFoldDB" id="A0A660LJ09"/>
<feature type="signal peptide" evidence="1">
    <location>
        <begin position="1"/>
        <end position="16"/>
    </location>
</feature>
<reference evidence="2 3" key="1">
    <citation type="submission" date="2018-10" db="EMBL/GenBank/DDBJ databases">
        <title>Genomic Encyclopedia of Archaeal and Bacterial Type Strains, Phase II (KMG-II): from individual species to whole genera.</title>
        <authorList>
            <person name="Goeker M."/>
        </authorList>
    </citation>
    <scope>NUCLEOTIDE SEQUENCE [LARGE SCALE GENOMIC DNA]</scope>
    <source>
        <strain evidence="2 3">DSM 14954</strain>
    </source>
</reference>
<name>A0A660LJ09_9ACTN</name>
<dbReference type="Proteomes" id="UP000278962">
    <property type="component" value="Unassembled WGS sequence"/>
</dbReference>
<accession>A0A660LJ09</accession>
<sequence>MLVGGLACAAAFAAHAAPSEAACIATFNWRTYTYTGMQNNVPGVKIGAELPERAKLPSCNDTIVNGYVPPVTYSDLPVAQIEGVPPSIALAAGTSQVYVNQGTFPILKSHPLHGRIAAIAWPDITGPSCQIKGPAKIDATGLSVNGVRIVVNAKTKVELQRHGTAFIPPGTVIRVGGSECGTRFDQKVVEARRIARG</sequence>
<evidence type="ECO:0000313" key="3">
    <source>
        <dbReference type="Proteomes" id="UP000278962"/>
    </source>
</evidence>
<dbReference type="EMBL" id="RBIL01000001">
    <property type="protein sequence ID" value="RKQ94033.1"/>
    <property type="molecule type" value="Genomic_DNA"/>
</dbReference>